<proteinExistence type="predicted"/>
<evidence type="ECO:0000313" key="3">
    <source>
        <dbReference type="Proteomes" id="UP000604046"/>
    </source>
</evidence>
<feature type="region of interest" description="Disordered" evidence="1">
    <location>
        <begin position="1"/>
        <end position="25"/>
    </location>
</feature>
<feature type="compositionally biased region" description="Basic residues" evidence="1">
    <location>
        <begin position="7"/>
        <end position="16"/>
    </location>
</feature>
<comment type="caution">
    <text evidence="2">The sequence shown here is derived from an EMBL/GenBank/DDBJ whole genome shotgun (WGS) entry which is preliminary data.</text>
</comment>
<evidence type="ECO:0000256" key="1">
    <source>
        <dbReference type="SAM" id="MobiDB-lite"/>
    </source>
</evidence>
<gene>
    <name evidence="2" type="ORF">SNAT2548_LOCUS25643</name>
</gene>
<dbReference type="AlphaFoldDB" id="A0A812S2C1"/>
<dbReference type="Proteomes" id="UP000604046">
    <property type="component" value="Unassembled WGS sequence"/>
</dbReference>
<name>A0A812S2C1_9DINO</name>
<keyword evidence="3" id="KW-1185">Reference proteome</keyword>
<evidence type="ECO:0000313" key="2">
    <source>
        <dbReference type="EMBL" id="CAE7461294.1"/>
    </source>
</evidence>
<organism evidence="2 3">
    <name type="scientific">Symbiodinium natans</name>
    <dbReference type="NCBI Taxonomy" id="878477"/>
    <lineage>
        <taxon>Eukaryota</taxon>
        <taxon>Sar</taxon>
        <taxon>Alveolata</taxon>
        <taxon>Dinophyceae</taxon>
        <taxon>Suessiales</taxon>
        <taxon>Symbiodiniaceae</taxon>
        <taxon>Symbiodinium</taxon>
    </lineage>
</organism>
<reference evidence="2" key="1">
    <citation type="submission" date="2021-02" db="EMBL/GenBank/DDBJ databases">
        <authorList>
            <person name="Dougan E. K."/>
            <person name="Rhodes N."/>
            <person name="Thang M."/>
            <person name="Chan C."/>
        </authorList>
    </citation>
    <scope>NUCLEOTIDE SEQUENCE</scope>
</reference>
<protein>
    <submittedName>
        <fullName evidence="2">Uncharacterized protein</fullName>
    </submittedName>
</protein>
<accession>A0A812S2C1</accession>
<sequence length="102" mass="11565">MLAERLHRVRGQKKNSPKTEGAVSKRSTCLIGGRHAMVVWLRECRRRNKTYNGNFAYCHEPPQTEGNPICASQPPISASQPVCWKFCGIRLAWLSFSEFLSS</sequence>
<dbReference type="EMBL" id="CAJNDS010002402">
    <property type="protein sequence ID" value="CAE7461294.1"/>
    <property type="molecule type" value="Genomic_DNA"/>
</dbReference>